<reference evidence="3" key="2">
    <citation type="submission" date="2019-07" db="EMBL/GenBank/DDBJ databases">
        <authorList>
            <person name="Seetharam A."/>
            <person name="Woodhouse M."/>
            <person name="Cannon E."/>
        </authorList>
    </citation>
    <scope>NUCLEOTIDE SEQUENCE [LARGE SCALE GENOMIC DNA]</scope>
    <source>
        <strain evidence="3">cv. B73</strain>
    </source>
</reference>
<evidence type="ECO:0000313" key="4">
    <source>
        <dbReference type="Proteomes" id="UP000007305"/>
    </source>
</evidence>
<dbReference type="Gramene" id="Zm00001eb046530_T001">
    <property type="protein sequence ID" value="Zm00001eb046530_P001"/>
    <property type="gene ID" value="Zm00001eb046530"/>
</dbReference>
<organism evidence="3 4">
    <name type="scientific">Zea mays</name>
    <name type="common">Maize</name>
    <dbReference type="NCBI Taxonomy" id="4577"/>
    <lineage>
        <taxon>Eukaryota</taxon>
        <taxon>Viridiplantae</taxon>
        <taxon>Streptophyta</taxon>
        <taxon>Embryophyta</taxon>
        <taxon>Tracheophyta</taxon>
        <taxon>Spermatophyta</taxon>
        <taxon>Magnoliopsida</taxon>
        <taxon>Liliopsida</taxon>
        <taxon>Poales</taxon>
        <taxon>Poaceae</taxon>
        <taxon>PACMAD clade</taxon>
        <taxon>Panicoideae</taxon>
        <taxon>Andropogonodae</taxon>
        <taxon>Andropogoneae</taxon>
        <taxon>Tripsacinae</taxon>
        <taxon>Zea</taxon>
    </lineage>
</organism>
<dbReference type="Pfam" id="PF13460">
    <property type="entry name" value="NAD_binding_10"/>
    <property type="match status" value="1"/>
</dbReference>
<dbReference type="Proteomes" id="UP000007305">
    <property type="component" value="Chromosome 1"/>
</dbReference>
<dbReference type="PANTHER" id="PTHR15020">
    <property type="entry name" value="FLAVIN REDUCTASE-RELATED"/>
    <property type="match status" value="1"/>
</dbReference>
<dbReference type="SUPFAM" id="SSF51735">
    <property type="entry name" value="NAD(P)-binding Rossmann-fold domains"/>
    <property type="match status" value="1"/>
</dbReference>
<keyword evidence="4" id="KW-1185">Reference proteome</keyword>
<dbReference type="InterPro" id="IPR016040">
    <property type="entry name" value="NAD(P)-bd_dom"/>
</dbReference>
<dbReference type="AlphaFoldDB" id="A0A804LYZ7"/>
<feature type="region of interest" description="Disordered" evidence="1">
    <location>
        <begin position="374"/>
        <end position="403"/>
    </location>
</feature>
<dbReference type="PANTHER" id="PTHR15020:SF48">
    <property type="entry name" value="NAD(P)-BINDING ROSSMANN-FOLD SUPERFAMILY PROTEIN"/>
    <property type="match status" value="1"/>
</dbReference>
<dbReference type="InParanoid" id="A0A804LYZ7"/>
<evidence type="ECO:0000313" key="3">
    <source>
        <dbReference type="EnsemblPlants" id="Zm00001eb046530_P001"/>
    </source>
</evidence>
<dbReference type="Gene3D" id="3.40.50.720">
    <property type="entry name" value="NAD(P)-binding Rossmann-like Domain"/>
    <property type="match status" value="1"/>
</dbReference>
<protein>
    <recommendedName>
        <fullName evidence="2">NAD(P)-binding domain-containing protein</fullName>
    </recommendedName>
</protein>
<proteinExistence type="predicted"/>
<accession>A0A804LYZ7</accession>
<reference evidence="3" key="3">
    <citation type="submission" date="2021-05" db="UniProtKB">
        <authorList>
            <consortium name="EnsemblPlants"/>
        </authorList>
    </citation>
    <scope>IDENTIFICATION</scope>
    <source>
        <strain evidence="3">cv. B73</strain>
    </source>
</reference>
<reference evidence="4" key="1">
    <citation type="submission" date="2015-12" db="EMBL/GenBank/DDBJ databases">
        <title>Update maize B73 reference genome by single molecule sequencing technologies.</title>
        <authorList>
            <consortium name="Maize Genome Sequencing Project"/>
            <person name="Ware D."/>
        </authorList>
    </citation>
    <scope>NUCLEOTIDE SEQUENCE [LARGE SCALE GENOMIC DNA]</scope>
    <source>
        <strain evidence="4">cv. B73</strain>
    </source>
</reference>
<sequence length="403" mass="45144">MLAGGGCSPTVEEGLNRRKDVIAFLCCTYDGRWREKTERDHAREKSSRGKFRQHGRVINPEEFYIKSRLLLRDPEMASTLFGKQDESVLQGVTHVICCTGTTAFPSKRWDGENTPERVDWDGIRNLVSALPQTIKRLVLVSSIGVTKYNEIPWSIMNLFGVLKYKKMGEDFVRNSGIPFTIIMPGRLTDGPYTSYDLNTLLKATTGERRAVVIGKGDKLVGEVSRLVVAEAYLSCLVIHATRTFASDTASLHQVHELHRLYHVHKTLMAECDSHRYQPRAEGTHEVVQGSRSNLNCSPSTLRTNQSALLGNAQYPAPQQVHEDLSLHECKPVNCLSLFGEENSAAKERFHGENHKSVEDESWSAAVESDLDLKLSIGPSSHSPETPRWLFSGSMERNPSGQHR</sequence>
<evidence type="ECO:0000256" key="1">
    <source>
        <dbReference type="SAM" id="MobiDB-lite"/>
    </source>
</evidence>
<dbReference type="InterPro" id="IPR036291">
    <property type="entry name" value="NAD(P)-bd_dom_sf"/>
</dbReference>
<dbReference type="EnsemblPlants" id="Zm00001eb046530_T001">
    <property type="protein sequence ID" value="Zm00001eb046530_P001"/>
    <property type="gene ID" value="Zm00001eb046530"/>
</dbReference>
<feature type="compositionally biased region" description="Polar residues" evidence="1">
    <location>
        <begin position="394"/>
        <end position="403"/>
    </location>
</feature>
<evidence type="ECO:0000259" key="2">
    <source>
        <dbReference type="Pfam" id="PF13460"/>
    </source>
</evidence>
<name>A0A804LYZ7_MAIZE</name>
<feature type="domain" description="NAD(P)-binding" evidence="2">
    <location>
        <begin position="86"/>
        <end position="200"/>
    </location>
</feature>